<dbReference type="Pfam" id="PF00480">
    <property type="entry name" value="ROK"/>
    <property type="match status" value="1"/>
</dbReference>
<dbReference type="Gene3D" id="1.10.10.10">
    <property type="entry name" value="Winged helix-like DNA-binding domain superfamily/Winged helix DNA-binding domain"/>
    <property type="match status" value="1"/>
</dbReference>
<dbReference type="Gene3D" id="3.30.420.40">
    <property type="match status" value="2"/>
</dbReference>
<keyword evidence="4" id="KW-0808">Transferase</keyword>
<gene>
    <name evidence="4" type="ORF">LZ11_02247</name>
</gene>
<name>A0A5S5AFA2_9FIRM</name>
<dbReference type="GO" id="GO:0016301">
    <property type="term" value="F:kinase activity"/>
    <property type="evidence" value="ECO:0007669"/>
    <property type="project" value="UniProtKB-KW"/>
</dbReference>
<dbReference type="SUPFAM" id="SSF46785">
    <property type="entry name" value="Winged helix' DNA-binding domain"/>
    <property type="match status" value="1"/>
</dbReference>
<dbReference type="PANTHER" id="PTHR18964">
    <property type="entry name" value="ROK (REPRESSOR, ORF, KINASE) FAMILY"/>
    <property type="match status" value="1"/>
</dbReference>
<dbReference type="RefSeq" id="WP_148867916.1">
    <property type="nucleotide sequence ID" value="NZ_VNHO01000035.1"/>
</dbReference>
<comment type="caution">
    <text evidence="4">The sequence shown here is derived from an EMBL/GenBank/DDBJ whole genome shotgun (WGS) entry which is preliminary data.</text>
</comment>
<dbReference type="CDD" id="cd24059">
    <property type="entry name" value="ASKHA_NBD_ROK_TM1224-like"/>
    <property type="match status" value="1"/>
</dbReference>
<evidence type="ECO:0000256" key="2">
    <source>
        <dbReference type="ARBA" id="ARBA00006479"/>
    </source>
</evidence>
<evidence type="ECO:0000313" key="5">
    <source>
        <dbReference type="Proteomes" id="UP000322294"/>
    </source>
</evidence>
<dbReference type="InterPro" id="IPR036388">
    <property type="entry name" value="WH-like_DNA-bd_sf"/>
</dbReference>
<dbReference type="InterPro" id="IPR036390">
    <property type="entry name" value="WH_DNA-bd_sf"/>
</dbReference>
<evidence type="ECO:0000313" key="4">
    <source>
        <dbReference type="EMBL" id="TYP48721.1"/>
    </source>
</evidence>
<reference evidence="4 5" key="1">
    <citation type="submission" date="2019-07" db="EMBL/GenBank/DDBJ databases">
        <title>Genomic Encyclopedia of Type Strains, Phase I: the one thousand microbial genomes (KMG-I) project.</title>
        <authorList>
            <person name="Kyrpides N."/>
        </authorList>
    </citation>
    <scope>NUCLEOTIDE SEQUENCE [LARGE SCALE GENOMIC DNA]</scope>
    <source>
        <strain evidence="4 5">DSM 16647</strain>
    </source>
</reference>
<evidence type="ECO:0000256" key="1">
    <source>
        <dbReference type="ARBA" id="ARBA00002486"/>
    </source>
</evidence>
<dbReference type="InterPro" id="IPR000600">
    <property type="entry name" value="ROK"/>
</dbReference>
<dbReference type="Proteomes" id="UP000322294">
    <property type="component" value="Unassembled WGS sequence"/>
</dbReference>
<dbReference type="InterPro" id="IPR043129">
    <property type="entry name" value="ATPase_NBD"/>
</dbReference>
<dbReference type="GO" id="GO:0042732">
    <property type="term" value="P:D-xylose metabolic process"/>
    <property type="evidence" value="ECO:0007669"/>
    <property type="project" value="UniProtKB-KW"/>
</dbReference>
<keyword evidence="4" id="KW-0418">Kinase</keyword>
<keyword evidence="3" id="KW-0859">Xylose metabolism</keyword>
<protein>
    <submittedName>
        <fullName evidence="4">Putative NBD/HSP70 family sugar kinase</fullName>
    </submittedName>
</protein>
<dbReference type="EMBL" id="VNHO01000035">
    <property type="protein sequence ID" value="TYP48721.1"/>
    <property type="molecule type" value="Genomic_DNA"/>
</dbReference>
<organism evidence="4 5">
    <name type="scientific">Thermosediminibacter litoriperuensis</name>
    <dbReference type="NCBI Taxonomy" id="291989"/>
    <lineage>
        <taxon>Bacteria</taxon>
        <taxon>Bacillati</taxon>
        <taxon>Bacillota</taxon>
        <taxon>Clostridia</taxon>
        <taxon>Thermosediminibacterales</taxon>
        <taxon>Thermosediminibacteraceae</taxon>
        <taxon>Thermosediminibacter</taxon>
    </lineage>
</organism>
<dbReference type="PANTHER" id="PTHR18964:SF149">
    <property type="entry name" value="BIFUNCTIONAL UDP-N-ACETYLGLUCOSAMINE 2-EPIMERASE_N-ACETYLMANNOSAMINE KINASE"/>
    <property type="match status" value="1"/>
</dbReference>
<dbReference type="SUPFAM" id="SSF53067">
    <property type="entry name" value="Actin-like ATPase domain"/>
    <property type="match status" value="1"/>
</dbReference>
<keyword evidence="3" id="KW-0119">Carbohydrate metabolism</keyword>
<accession>A0A5S5AFA2</accession>
<proteinExistence type="inferred from homology"/>
<dbReference type="AlphaFoldDB" id="A0A5S5AFA2"/>
<comment type="similarity">
    <text evidence="2">Belongs to the ROK (NagC/XylR) family.</text>
</comment>
<dbReference type="OrthoDB" id="9810372at2"/>
<sequence>MEKKGRNASSLKVYNRALLLNIIRKNRGISRIELAKMTGLTKGGITPIISDLLRLKIIRECGTFNTPSGRRPVGLEINPHRFSVIALDFKRVKYTLGLVNFGGEIEYVEEYQYRDVDTFENIFEQMFSSIYDLLIKNEGKKIIGIGVTAPGPLDYKNGVIVCPPNFFGMENIPIKRIFQEKFNLPVYLDNNANAFALAEKHYGSAKDYRDFIYLAVDEGIGAGVVINETIYRGRGGFGSEIGHTTIDINGPRCSCGNYGCVELYASVPNLVKRIDSAVASGRSNSAFLSRIRAKRPLEWNDVLKGLNLGDPVCREHMEKEAEYLGAIIVTAVNLLEPQAVIIGSKLSACGEHILNPLKKYVYARSVTRNIHKPDLYASNMSYGALVGGATMVINHFVDGDLGEYEEIL</sequence>
<keyword evidence="5" id="KW-1185">Reference proteome</keyword>
<evidence type="ECO:0000256" key="3">
    <source>
        <dbReference type="ARBA" id="ARBA00022629"/>
    </source>
</evidence>
<comment type="function">
    <text evidence="1">Transcriptional repressor of xylose-utilizing enzymes.</text>
</comment>